<feature type="signal peptide" evidence="1">
    <location>
        <begin position="1"/>
        <end position="19"/>
    </location>
</feature>
<protein>
    <submittedName>
        <fullName evidence="2">Putative FAD dependent oxidoreductase</fullName>
    </submittedName>
</protein>
<keyword evidence="1" id="KW-0732">Signal</keyword>
<accession>A0A2V5I5R3</accession>
<keyword evidence="3" id="KW-1185">Reference proteome</keyword>
<name>A0A2V5I5R3_9EURO</name>
<dbReference type="EMBL" id="KZ825504">
    <property type="protein sequence ID" value="PYI31361.1"/>
    <property type="molecule type" value="Genomic_DNA"/>
</dbReference>
<evidence type="ECO:0000256" key="1">
    <source>
        <dbReference type="SAM" id="SignalP"/>
    </source>
</evidence>
<organism evidence="2 3">
    <name type="scientific">Aspergillus indologenus CBS 114.80</name>
    <dbReference type="NCBI Taxonomy" id="1450541"/>
    <lineage>
        <taxon>Eukaryota</taxon>
        <taxon>Fungi</taxon>
        <taxon>Dikarya</taxon>
        <taxon>Ascomycota</taxon>
        <taxon>Pezizomycotina</taxon>
        <taxon>Eurotiomycetes</taxon>
        <taxon>Eurotiomycetidae</taxon>
        <taxon>Eurotiales</taxon>
        <taxon>Aspergillaceae</taxon>
        <taxon>Aspergillus</taxon>
        <taxon>Aspergillus subgen. Circumdati</taxon>
    </lineage>
</organism>
<proteinExistence type="predicted"/>
<feature type="chain" id="PRO_5016150725" evidence="1">
    <location>
        <begin position="20"/>
        <end position="470"/>
    </location>
</feature>
<evidence type="ECO:0000313" key="3">
    <source>
        <dbReference type="Proteomes" id="UP000248817"/>
    </source>
</evidence>
<evidence type="ECO:0000313" key="2">
    <source>
        <dbReference type="EMBL" id="PYI31361.1"/>
    </source>
</evidence>
<dbReference type="Gene3D" id="3.30.70.1990">
    <property type="match status" value="1"/>
</dbReference>
<gene>
    <name evidence="2" type="ORF">BP00DRAFT_475371</name>
</gene>
<dbReference type="Gene3D" id="1.10.405.20">
    <property type="match status" value="1"/>
</dbReference>
<reference evidence="2 3" key="1">
    <citation type="submission" date="2018-02" db="EMBL/GenBank/DDBJ databases">
        <title>The genomes of Aspergillus section Nigri reveals drivers in fungal speciation.</title>
        <authorList>
            <consortium name="DOE Joint Genome Institute"/>
            <person name="Vesth T.C."/>
            <person name="Nybo J."/>
            <person name="Theobald S."/>
            <person name="Brandl J."/>
            <person name="Frisvad J.C."/>
            <person name="Nielsen K.F."/>
            <person name="Lyhne E.K."/>
            <person name="Kogle M.E."/>
            <person name="Kuo A."/>
            <person name="Riley R."/>
            <person name="Clum A."/>
            <person name="Nolan M."/>
            <person name="Lipzen A."/>
            <person name="Salamov A."/>
            <person name="Henrissat B."/>
            <person name="Wiebenga A."/>
            <person name="De vries R.P."/>
            <person name="Grigoriev I.V."/>
            <person name="Mortensen U.H."/>
            <person name="Andersen M.R."/>
            <person name="Baker S.E."/>
        </authorList>
    </citation>
    <scope>NUCLEOTIDE SEQUENCE [LARGE SCALE GENOMIC DNA]</scope>
    <source>
        <strain evidence="2 3">CBS 114.80</strain>
    </source>
</reference>
<dbReference type="SUPFAM" id="SSF51905">
    <property type="entry name" value="FAD/NAD(P)-binding domain"/>
    <property type="match status" value="1"/>
</dbReference>
<dbReference type="AlphaFoldDB" id="A0A2V5I5R3"/>
<dbReference type="Gene3D" id="3.50.50.60">
    <property type="entry name" value="FAD/NAD(P)-binding domain"/>
    <property type="match status" value="1"/>
</dbReference>
<dbReference type="InterPro" id="IPR036188">
    <property type="entry name" value="FAD/NAD-bd_sf"/>
</dbReference>
<sequence>MRTTVSLLLTSALVTAAQSTTSTLFKDLDDIIERDVAIVGGGSAGTYCAISLQDQGKSVIVIEKEPRLGGHVETYVDPATGIAMDYGVALFDNTPAVNDYFARFHIPLVKISAFNISWFSYDFRTGKAVAPSYNPSREEVLAAFATYFTQHARYPGLERGIFLPSPVPEDLYMPFWRFVEKYKIQAAVPTMSFRALPRHMVVGVLTSNVLTPANHTVIELYRRAEAELSSTSSLFLSSEVLYAYREPTNTTEKNRITLLVHTHTPTETKLSLIHAKKLLIAIPPKPSLLDPWLRLTPDELSVFTRYINTGMYVGIVNGTRFPPTAGILNLAPNHTMYSFPYLPDMYNLIPARVPGLMLATYGTLQTPDPYPMSEAAVRQHMLEDIRRIQRENPDRYPGTEEPAFVAFAGHAPYILQVSGEDIKNGFYERLYALQGQMNTFWIGAAWAGDISGEIWKVARGVVLPMLVGEL</sequence>
<dbReference type="Pfam" id="PF13450">
    <property type="entry name" value="NAD_binding_8"/>
    <property type="match status" value="1"/>
</dbReference>
<dbReference type="Proteomes" id="UP000248817">
    <property type="component" value="Unassembled WGS sequence"/>
</dbReference>